<name>A0ABV9MYA2_9ENTE</name>
<dbReference type="Pfam" id="PF00126">
    <property type="entry name" value="HTH_1"/>
    <property type="match status" value="1"/>
</dbReference>
<dbReference type="Gene3D" id="3.40.190.10">
    <property type="entry name" value="Periplasmic binding protein-like II"/>
    <property type="match status" value="2"/>
</dbReference>
<sequence length="277" mass="32669">MFQILKTFVSVYETHNFTRTADNLFLSQPTVSAQIKKLEEYFDVVLFIRHGKQEIIPTKEADFLYPRALKMMEEWDDTLLHIHIEQNYRESCVLACTQSCGMYLLPKFVPLLIERFPMIDFHFPIMEYKTIVHELEQSKLDFGLIEWPERSEHLQRYVVAQDELVLAGRKEANYWLINECMTPLQEINDHYLRENNLSPAIIRTNSYEMIKNLLNQGVGRTIISKLALSENTPFEVLEMDNHRNFYFLTKEEVVSDLLAEVALFIRTTLQENAPPNR</sequence>
<dbReference type="InterPro" id="IPR036388">
    <property type="entry name" value="WH-like_DNA-bd_sf"/>
</dbReference>
<keyword evidence="7" id="KW-1185">Reference proteome</keyword>
<dbReference type="RefSeq" id="WP_204653898.1">
    <property type="nucleotide sequence ID" value="NZ_JAFBFD010000015.1"/>
</dbReference>
<reference evidence="7" key="1">
    <citation type="journal article" date="2019" name="Int. J. Syst. Evol. Microbiol.">
        <title>The Global Catalogue of Microorganisms (GCM) 10K type strain sequencing project: providing services to taxonomists for standard genome sequencing and annotation.</title>
        <authorList>
            <consortium name="The Broad Institute Genomics Platform"/>
            <consortium name="The Broad Institute Genome Sequencing Center for Infectious Disease"/>
            <person name="Wu L."/>
            <person name="Ma J."/>
        </authorList>
    </citation>
    <scope>NUCLEOTIDE SEQUENCE [LARGE SCALE GENOMIC DNA]</scope>
    <source>
        <strain evidence="7">CGMCC 1.19032</strain>
    </source>
</reference>
<protein>
    <submittedName>
        <fullName evidence="6">LysR family transcriptional regulator</fullName>
    </submittedName>
</protein>
<gene>
    <name evidence="6" type="ORF">ACFO5I_07775</name>
</gene>
<evidence type="ECO:0000313" key="7">
    <source>
        <dbReference type="Proteomes" id="UP001595969"/>
    </source>
</evidence>
<comment type="caution">
    <text evidence="6">The sequence shown here is derived from an EMBL/GenBank/DDBJ whole genome shotgun (WGS) entry which is preliminary data.</text>
</comment>
<dbReference type="CDD" id="cd05466">
    <property type="entry name" value="PBP2_LTTR_substrate"/>
    <property type="match status" value="1"/>
</dbReference>
<feature type="domain" description="HTH lysR-type" evidence="5">
    <location>
        <begin position="1"/>
        <end position="58"/>
    </location>
</feature>
<dbReference type="SUPFAM" id="SSF46785">
    <property type="entry name" value="Winged helix' DNA-binding domain"/>
    <property type="match status" value="1"/>
</dbReference>
<evidence type="ECO:0000256" key="2">
    <source>
        <dbReference type="ARBA" id="ARBA00023015"/>
    </source>
</evidence>
<evidence type="ECO:0000256" key="4">
    <source>
        <dbReference type="ARBA" id="ARBA00023163"/>
    </source>
</evidence>
<dbReference type="Proteomes" id="UP001595969">
    <property type="component" value="Unassembled WGS sequence"/>
</dbReference>
<dbReference type="PRINTS" id="PR00039">
    <property type="entry name" value="HTHLYSR"/>
</dbReference>
<keyword evidence="3" id="KW-0238">DNA-binding</keyword>
<evidence type="ECO:0000256" key="1">
    <source>
        <dbReference type="ARBA" id="ARBA00009437"/>
    </source>
</evidence>
<dbReference type="PROSITE" id="PS50931">
    <property type="entry name" value="HTH_LYSR"/>
    <property type="match status" value="1"/>
</dbReference>
<dbReference type="InterPro" id="IPR000847">
    <property type="entry name" value="LysR_HTH_N"/>
</dbReference>
<keyword evidence="4" id="KW-0804">Transcription</keyword>
<evidence type="ECO:0000256" key="3">
    <source>
        <dbReference type="ARBA" id="ARBA00023125"/>
    </source>
</evidence>
<dbReference type="InterPro" id="IPR005119">
    <property type="entry name" value="LysR_subst-bd"/>
</dbReference>
<organism evidence="6 7">
    <name type="scientific">Enterococcus lemanii</name>
    <dbReference type="NCBI Taxonomy" id="1159752"/>
    <lineage>
        <taxon>Bacteria</taxon>
        <taxon>Bacillati</taxon>
        <taxon>Bacillota</taxon>
        <taxon>Bacilli</taxon>
        <taxon>Lactobacillales</taxon>
        <taxon>Enterococcaceae</taxon>
        <taxon>Enterococcus</taxon>
    </lineage>
</organism>
<dbReference type="EMBL" id="JBHSGS010000043">
    <property type="protein sequence ID" value="MFC4719633.1"/>
    <property type="molecule type" value="Genomic_DNA"/>
</dbReference>
<proteinExistence type="inferred from homology"/>
<evidence type="ECO:0000259" key="5">
    <source>
        <dbReference type="PROSITE" id="PS50931"/>
    </source>
</evidence>
<dbReference type="Gene3D" id="1.10.10.10">
    <property type="entry name" value="Winged helix-like DNA-binding domain superfamily/Winged helix DNA-binding domain"/>
    <property type="match status" value="1"/>
</dbReference>
<keyword evidence="2" id="KW-0805">Transcription regulation</keyword>
<accession>A0ABV9MYA2</accession>
<dbReference type="PANTHER" id="PTHR30126:SF40">
    <property type="entry name" value="HTH-TYPE TRANSCRIPTIONAL REGULATOR GLTR"/>
    <property type="match status" value="1"/>
</dbReference>
<comment type="similarity">
    <text evidence="1">Belongs to the LysR transcriptional regulatory family.</text>
</comment>
<dbReference type="PANTHER" id="PTHR30126">
    <property type="entry name" value="HTH-TYPE TRANSCRIPTIONAL REGULATOR"/>
    <property type="match status" value="1"/>
</dbReference>
<dbReference type="SUPFAM" id="SSF53850">
    <property type="entry name" value="Periplasmic binding protein-like II"/>
    <property type="match status" value="1"/>
</dbReference>
<dbReference type="Pfam" id="PF03466">
    <property type="entry name" value="LysR_substrate"/>
    <property type="match status" value="1"/>
</dbReference>
<evidence type="ECO:0000313" key="6">
    <source>
        <dbReference type="EMBL" id="MFC4719633.1"/>
    </source>
</evidence>
<dbReference type="InterPro" id="IPR036390">
    <property type="entry name" value="WH_DNA-bd_sf"/>
</dbReference>